<keyword evidence="5" id="KW-0547">Nucleotide-binding</keyword>
<dbReference type="InterPro" id="IPR032284">
    <property type="entry name" value="RecQ_Zn-bd"/>
</dbReference>
<dbReference type="GO" id="GO:0003677">
    <property type="term" value="F:DNA binding"/>
    <property type="evidence" value="ECO:0007669"/>
    <property type="project" value="UniProtKB-KW"/>
</dbReference>
<keyword evidence="9" id="KW-0862">Zinc</keyword>
<feature type="domain" description="Helicase ATP-binding" evidence="18">
    <location>
        <begin position="29"/>
        <end position="196"/>
    </location>
</feature>
<dbReference type="CDD" id="cd18794">
    <property type="entry name" value="SF2_C_RecQ"/>
    <property type="match status" value="1"/>
</dbReference>
<dbReference type="GO" id="GO:0016787">
    <property type="term" value="F:hydrolase activity"/>
    <property type="evidence" value="ECO:0007669"/>
    <property type="project" value="UniProtKB-KW"/>
</dbReference>
<evidence type="ECO:0000259" key="19">
    <source>
        <dbReference type="PROSITE" id="PS51194"/>
    </source>
</evidence>
<dbReference type="Pfam" id="PF09382">
    <property type="entry name" value="RQC"/>
    <property type="match status" value="1"/>
</dbReference>
<dbReference type="InterPro" id="IPR010997">
    <property type="entry name" value="HRDC-like_sf"/>
</dbReference>
<dbReference type="PANTHER" id="PTHR13710:SF105">
    <property type="entry name" value="ATP-DEPENDENT DNA HELICASE Q1"/>
    <property type="match status" value="1"/>
</dbReference>
<dbReference type="GO" id="GO:0006281">
    <property type="term" value="P:DNA repair"/>
    <property type="evidence" value="ECO:0007669"/>
    <property type="project" value="UniProtKB-KW"/>
</dbReference>
<dbReference type="InterPro" id="IPR001650">
    <property type="entry name" value="Helicase_C-like"/>
</dbReference>
<comment type="caution">
    <text evidence="20">The sequence shown here is derived from an EMBL/GenBank/DDBJ whole genome shotgun (WGS) entry which is preliminary data.</text>
</comment>
<dbReference type="Pfam" id="PF00270">
    <property type="entry name" value="DEAD"/>
    <property type="match status" value="1"/>
</dbReference>
<dbReference type="InterPro" id="IPR002121">
    <property type="entry name" value="HRDC_dom"/>
</dbReference>
<evidence type="ECO:0000256" key="9">
    <source>
        <dbReference type="ARBA" id="ARBA00022833"/>
    </source>
</evidence>
<dbReference type="GO" id="GO:0005524">
    <property type="term" value="F:ATP binding"/>
    <property type="evidence" value="ECO:0007669"/>
    <property type="project" value="UniProtKB-KW"/>
</dbReference>
<dbReference type="GO" id="GO:0046872">
    <property type="term" value="F:metal ion binding"/>
    <property type="evidence" value="ECO:0007669"/>
    <property type="project" value="UniProtKB-KW"/>
</dbReference>
<evidence type="ECO:0000256" key="10">
    <source>
        <dbReference type="ARBA" id="ARBA00022840"/>
    </source>
</evidence>
<dbReference type="GO" id="GO:0030894">
    <property type="term" value="C:replisome"/>
    <property type="evidence" value="ECO:0007669"/>
    <property type="project" value="TreeGrafter"/>
</dbReference>
<evidence type="ECO:0000256" key="12">
    <source>
        <dbReference type="ARBA" id="ARBA00023172"/>
    </source>
</evidence>
<keyword evidence="21" id="KW-1185">Reference proteome</keyword>
<reference evidence="20 21" key="1">
    <citation type="submission" date="2016-08" db="EMBL/GenBank/DDBJ databases">
        <title>Draft genome of Amylibacter sp. strain 4G11.</title>
        <authorList>
            <person name="Wong S.-K."/>
            <person name="Hamasaki K."/>
            <person name="Yoshizawa S."/>
        </authorList>
    </citation>
    <scope>NUCLEOTIDE SEQUENCE [LARGE SCALE GENOMIC DNA]</scope>
    <source>
        <strain evidence="20 21">4G11</strain>
    </source>
</reference>
<evidence type="ECO:0000256" key="13">
    <source>
        <dbReference type="ARBA" id="ARBA00023204"/>
    </source>
</evidence>
<feature type="domain" description="HRDC" evidence="17">
    <location>
        <begin position="611"/>
        <end position="685"/>
    </location>
</feature>
<dbReference type="PROSITE" id="PS51194">
    <property type="entry name" value="HELICASE_CTER"/>
    <property type="match status" value="1"/>
</dbReference>
<evidence type="ECO:0000256" key="15">
    <source>
        <dbReference type="ARBA" id="ARBA00034617"/>
    </source>
</evidence>
<keyword evidence="4" id="KW-0479">Metal-binding</keyword>
<keyword evidence="10" id="KW-0067">ATP-binding</keyword>
<dbReference type="RefSeq" id="WP_205661476.1">
    <property type="nucleotide sequence ID" value="NZ_MDGM01000015.1"/>
</dbReference>
<evidence type="ECO:0000256" key="8">
    <source>
        <dbReference type="ARBA" id="ARBA00022806"/>
    </source>
</evidence>
<evidence type="ECO:0000256" key="3">
    <source>
        <dbReference type="ARBA" id="ARBA00005446"/>
    </source>
</evidence>
<feature type="domain" description="HRDC" evidence="17">
    <location>
        <begin position="525"/>
        <end position="605"/>
    </location>
</feature>
<evidence type="ECO:0000313" key="20">
    <source>
        <dbReference type="EMBL" id="PIB22883.1"/>
    </source>
</evidence>
<keyword evidence="14" id="KW-0413">Isomerase</keyword>
<evidence type="ECO:0000259" key="17">
    <source>
        <dbReference type="PROSITE" id="PS50967"/>
    </source>
</evidence>
<dbReference type="SMART" id="SM00341">
    <property type="entry name" value="HRDC"/>
    <property type="match status" value="1"/>
</dbReference>
<dbReference type="FunFam" id="3.40.50.300:FF:000296">
    <property type="entry name" value="ATP-dependent DNA helicase RecQ"/>
    <property type="match status" value="1"/>
</dbReference>
<dbReference type="PANTHER" id="PTHR13710">
    <property type="entry name" value="DNA HELICASE RECQ FAMILY MEMBER"/>
    <property type="match status" value="1"/>
</dbReference>
<evidence type="ECO:0000256" key="5">
    <source>
        <dbReference type="ARBA" id="ARBA00022741"/>
    </source>
</evidence>
<evidence type="ECO:0000256" key="7">
    <source>
        <dbReference type="ARBA" id="ARBA00022801"/>
    </source>
</evidence>
<dbReference type="CDD" id="cd17920">
    <property type="entry name" value="DEXHc_RecQ"/>
    <property type="match status" value="1"/>
</dbReference>
<dbReference type="InterPro" id="IPR018982">
    <property type="entry name" value="RQC_domain"/>
</dbReference>
<evidence type="ECO:0000313" key="21">
    <source>
        <dbReference type="Proteomes" id="UP000231516"/>
    </source>
</evidence>
<dbReference type="Gene3D" id="1.10.150.80">
    <property type="entry name" value="HRDC domain"/>
    <property type="match status" value="2"/>
</dbReference>
<keyword evidence="8 20" id="KW-0347">Helicase</keyword>
<keyword evidence="13" id="KW-0234">DNA repair</keyword>
<dbReference type="InterPro" id="IPR011545">
    <property type="entry name" value="DEAD/DEAH_box_helicase_dom"/>
</dbReference>
<dbReference type="GO" id="GO:0043138">
    <property type="term" value="F:3'-5' DNA helicase activity"/>
    <property type="evidence" value="ECO:0007669"/>
    <property type="project" value="UniProtKB-EC"/>
</dbReference>
<dbReference type="GO" id="GO:0005737">
    <property type="term" value="C:cytoplasm"/>
    <property type="evidence" value="ECO:0007669"/>
    <property type="project" value="TreeGrafter"/>
</dbReference>
<dbReference type="GO" id="GO:0006310">
    <property type="term" value="P:DNA recombination"/>
    <property type="evidence" value="ECO:0007669"/>
    <property type="project" value="UniProtKB-UniRule"/>
</dbReference>
<dbReference type="NCBIfam" id="TIGR00614">
    <property type="entry name" value="recQ_fam"/>
    <property type="match status" value="1"/>
</dbReference>
<dbReference type="InterPro" id="IPR006293">
    <property type="entry name" value="DNA_helicase_ATP-dep_RecQ_bac"/>
</dbReference>
<evidence type="ECO:0000256" key="14">
    <source>
        <dbReference type="ARBA" id="ARBA00023235"/>
    </source>
</evidence>
<sequence>MNKGRNVQASLLKNVFGHDAFRDGQKEIVDAVTGGDDVLAIMPTGGGKSLCFQLPALMSDGVTVVISPLIALMRDQVAALKQIGVNAGALTSGNTDEETEEVFDALEQGILKLLYIAPERLANPGTAMMLRKVGVSRIAVDEAHCVSQWGHDFRPDYLRIGALRDELNVPLAAFTATADEETRAEIIARLFAKSDPKIFLRGFDRPNIHLAFAAKNAPRQQVLKFVAIRKNQSGIVYCGTRAKTETLAQALRAEGHVALHYHAGMDAEERRIAESRFQREDGLIVCATVAFGMGIDKPDIRYVVHADLPKSMESYYQEIGRAGRDGAPAETLTLYGADDIRLRRGQIDEGLAPNERKQADHGRLNALLGLAEARRCRRRVLLRYFGDETEGCGNCDLCDSPPELFDGTTSVRMALSAILRTGEYFGAGHLIDILRGERTDKIRAKGHDELPTFGVGTEYSKGEWQAIFRQMMGYDLVRPDMERYGALRMTDAARPILRDEQKIELRRDTIVKETRRSVRVKSLIREEDEPLLSALKAKRRALAESLQAPAYVVFPDSTLIGMATAKPRNLDEFAKLPGVGAVKLERYGAAFLTVINGETPRSHPARRKLAGRDTGEIFDRLQAAQIELQRGPDGTGKPLSCNSSTLSKIAQIKPRDLASLDRIQGMGAQKTERFGNVFLEILNGD</sequence>
<dbReference type="Proteomes" id="UP000231516">
    <property type="component" value="Unassembled WGS sequence"/>
</dbReference>
<dbReference type="Pfam" id="PF00271">
    <property type="entry name" value="Helicase_C"/>
    <property type="match status" value="1"/>
</dbReference>
<proteinExistence type="inferred from homology"/>
<keyword evidence="12" id="KW-0233">DNA recombination</keyword>
<dbReference type="InterPro" id="IPR014001">
    <property type="entry name" value="Helicase_ATP-bd"/>
</dbReference>
<dbReference type="Gene3D" id="3.40.50.300">
    <property type="entry name" value="P-loop containing nucleotide triphosphate hydrolases"/>
    <property type="match status" value="2"/>
</dbReference>
<dbReference type="InterPro" id="IPR044876">
    <property type="entry name" value="HRDC_dom_sf"/>
</dbReference>
<dbReference type="Gene3D" id="1.10.10.10">
    <property type="entry name" value="Winged helix-like DNA-binding domain superfamily/Winged helix DNA-binding domain"/>
    <property type="match status" value="1"/>
</dbReference>
<evidence type="ECO:0000259" key="18">
    <source>
        <dbReference type="PROSITE" id="PS51192"/>
    </source>
</evidence>
<dbReference type="GO" id="GO:0043590">
    <property type="term" value="C:bacterial nucleoid"/>
    <property type="evidence" value="ECO:0007669"/>
    <property type="project" value="TreeGrafter"/>
</dbReference>
<keyword evidence="11" id="KW-0238">DNA-binding</keyword>
<comment type="cofactor">
    <cofactor evidence="2">
        <name>Zn(2+)</name>
        <dbReference type="ChEBI" id="CHEBI:29105"/>
    </cofactor>
</comment>
<dbReference type="GO" id="GO:0009378">
    <property type="term" value="F:four-way junction helicase activity"/>
    <property type="evidence" value="ECO:0007669"/>
    <property type="project" value="TreeGrafter"/>
</dbReference>
<dbReference type="SMART" id="SM00487">
    <property type="entry name" value="DEXDc"/>
    <property type="match status" value="1"/>
</dbReference>
<dbReference type="NCBIfam" id="TIGR01389">
    <property type="entry name" value="recQ"/>
    <property type="match status" value="1"/>
</dbReference>
<evidence type="ECO:0000256" key="4">
    <source>
        <dbReference type="ARBA" id="ARBA00022723"/>
    </source>
</evidence>
<dbReference type="SUPFAM" id="SSF52540">
    <property type="entry name" value="P-loop containing nucleoside triphosphate hydrolases"/>
    <property type="match status" value="2"/>
</dbReference>
<dbReference type="GO" id="GO:0009432">
    <property type="term" value="P:SOS response"/>
    <property type="evidence" value="ECO:0007669"/>
    <property type="project" value="UniProtKB-UniRule"/>
</dbReference>
<organism evidence="20 21">
    <name type="scientific">Paramylibacter kogurei</name>
    <dbReference type="NCBI Taxonomy" id="1889778"/>
    <lineage>
        <taxon>Bacteria</taxon>
        <taxon>Pseudomonadati</taxon>
        <taxon>Pseudomonadota</taxon>
        <taxon>Alphaproteobacteria</taxon>
        <taxon>Rhodobacterales</taxon>
        <taxon>Paracoccaceae</taxon>
        <taxon>Paramylibacter</taxon>
    </lineage>
</organism>
<dbReference type="SMART" id="SM00490">
    <property type="entry name" value="HELICc"/>
    <property type="match status" value="1"/>
</dbReference>
<comment type="cofactor">
    <cofactor evidence="1">
        <name>Mg(2+)</name>
        <dbReference type="ChEBI" id="CHEBI:18420"/>
    </cofactor>
</comment>
<dbReference type="InterPro" id="IPR036388">
    <property type="entry name" value="WH-like_DNA-bd_sf"/>
</dbReference>
<dbReference type="PROSITE" id="PS50967">
    <property type="entry name" value="HRDC"/>
    <property type="match status" value="2"/>
</dbReference>
<evidence type="ECO:0000256" key="16">
    <source>
        <dbReference type="NCBIfam" id="TIGR01389"/>
    </source>
</evidence>
<comment type="catalytic activity">
    <reaction evidence="15">
        <text>Couples ATP hydrolysis with the unwinding of duplex DNA by translocating in the 3'-5' direction.</text>
        <dbReference type="EC" id="5.6.2.4"/>
    </reaction>
</comment>
<feature type="domain" description="Helicase C-terminal" evidence="19">
    <location>
        <begin position="218"/>
        <end position="368"/>
    </location>
</feature>
<evidence type="ECO:0000256" key="11">
    <source>
        <dbReference type="ARBA" id="ARBA00023125"/>
    </source>
</evidence>
<keyword evidence="7" id="KW-0378">Hydrolase</keyword>
<dbReference type="GO" id="GO:0006260">
    <property type="term" value="P:DNA replication"/>
    <property type="evidence" value="ECO:0007669"/>
    <property type="project" value="InterPro"/>
</dbReference>
<dbReference type="PROSITE" id="PS51192">
    <property type="entry name" value="HELICASE_ATP_BIND_1"/>
    <property type="match status" value="1"/>
</dbReference>
<evidence type="ECO:0000256" key="2">
    <source>
        <dbReference type="ARBA" id="ARBA00001947"/>
    </source>
</evidence>
<protein>
    <recommendedName>
        <fullName evidence="16">DNA helicase RecQ</fullName>
        <ecNumber evidence="16">5.6.2.4</ecNumber>
    </recommendedName>
</protein>
<dbReference type="Pfam" id="PF00570">
    <property type="entry name" value="HRDC"/>
    <property type="match status" value="2"/>
</dbReference>
<dbReference type="InterPro" id="IPR004589">
    <property type="entry name" value="DNA_helicase_ATP-dep_RecQ"/>
</dbReference>
<dbReference type="InterPro" id="IPR027417">
    <property type="entry name" value="P-loop_NTPase"/>
</dbReference>
<evidence type="ECO:0000256" key="6">
    <source>
        <dbReference type="ARBA" id="ARBA00022763"/>
    </source>
</evidence>
<dbReference type="AlphaFoldDB" id="A0A2G5K1I3"/>
<dbReference type="Pfam" id="PF16124">
    <property type="entry name" value="RecQ_Zn_bind"/>
    <property type="match status" value="1"/>
</dbReference>
<name>A0A2G5K1I3_9RHOB</name>
<dbReference type="EC" id="5.6.2.4" evidence="16"/>
<gene>
    <name evidence="20" type="ORF">BFP76_10175</name>
</gene>
<dbReference type="SUPFAM" id="SSF47819">
    <property type="entry name" value="HRDC-like"/>
    <property type="match status" value="2"/>
</dbReference>
<accession>A0A2G5K1I3</accession>
<evidence type="ECO:0000256" key="1">
    <source>
        <dbReference type="ARBA" id="ARBA00001946"/>
    </source>
</evidence>
<comment type="similarity">
    <text evidence="3">Belongs to the helicase family. RecQ subfamily.</text>
</comment>
<dbReference type="SMART" id="SM00956">
    <property type="entry name" value="RQC"/>
    <property type="match status" value="1"/>
</dbReference>
<keyword evidence="6" id="KW-0227">DNA damage</keyword>
<dbReference type="FunFam" id="3.40.50.300:FF:000156">
    <property type="entry name" value="ATP-dependent DNA helicase recQ"/>
    <property type="match status" value="1"/>
</dbReference>
<dbReference type="EMBL" id="MDGM01000015">
    <property type="protein sequence ID" value="PIB22883.1"/>
    <property type="molecule type" value="Genomic_DNA"/>
</dbReference>